<dbReference type="EMBL" id="CAXKWB010006089">
    <property type="protein sequence ID" value="CAL4081345.1"/>
    <property type="molecule type" value="Genomic_DNA"/>
</dbReference>
<dbReference type="InterPro" id="IPR050327">
    <property type="entry name" value="Proton-linked_MCT"/>
</dbReference>
<feature type="compositionally biased region" description="Acidic residues" evidence="2">
    <location>
        <begin position="46"/>
        <end position="55"/>
    </location>
</feature>
<dbReference type="CDD" id="cd17352">
    <property type="entry name" value="MFS_MCT_SLC16"/>
    <property type="match status" value="1"/>
</dbReference>
<dbReference type="PROSITE" id="PS50850">
    <property type="entry name" value="MFS"/>
    <property type="match status" value="1"/>
</dbReference>
<feature type="transmembrane region" description="Helical" evidence="3">
    <location>
        <begin position="169"/>
        <end position="193"/>
    </location>
</feature>
<comment type="caution">
    <text evidence="5">The sequence shown here is derived from an EMBL/GenBank/DDBJ whole genome shotgun (WGS) entry which is preliminary data.</text>
</comment>
<accession>A0AAV2QEC5</accession>
<feature type="domain" description="Major facilitator superfamily (MFS) profile" evidence="4">
    <location>
        <begin position="73"/>
        <end position="302"/>
    </location>
</feature>
<feature type="transmembrane region" description="Helical" evidence="3">
    <location>
        <begin position="200"/>
        <end position="220"/>
    </location>
</feature>
<dbReference type="InterPro" id="IPR036259">
    <property type="entry name" value="MFS_trans_sf"/>
</dbReference>
<feature type="transmembrane region" description="Helical" evidence="3">
    <location>
        <begin position="113"/>
        <end position="131"/>
    </location>
</feature>
<dbReference type="InterPro" id="IPR020846">
    <property type="entry name" value="MFS_dom"/>
</dbReference>
<dbReference type="AlphaFoldDB" id="A0AAV2QEC5"/>
<dbReference type="PANTHER" id="PTHR11360">
    <property type="entry name" value="MONOCARBOXYLATE TRANSPORTER"/>
    <property type="match status" value="1"/>
</dbReference>
<evidence type="ECO:0000256" key="3">
    <source>
        <dbReference type="SAM" id="Phobius"/>
    </source>
</evidence>
<evidence type="ECO:0000259" key="4">
    <source>
        <dbReference type="PROSITE" id="PS50850"/>
    </source>
</evidence>
<sequence length="302" mass="32453">MDKETLSDEQILAKQQAMRQRTVSWSDEGQSEDGGPRRGSVVHEYYDDDDEEDDNASVTSLPAELPPPPDGGYGWVIVFVSFLANMIVDGIAYSFSPFMEEFSNYFEEPKGKVAWVSSLLAGVYLSAGPIVSALSNKFGCRTVCMVGGVLASFAYAITPLATSVEYLMITQGVLGGLGFGLIYLPAVVAVSYYFESKRALATGIAVCGSGVGTMVCPPLVSLMIRSVGWQGTNLIIAGIILNCCVCGAMMRPLEVPRMKKKDLLHRIAEEKANALENSSLAGSCYINVRNADGTTSKQPNPK</sequence>
<dbReference type="SUPFAM" id="SSF103473">
    <property type="entry name" value="MFS general substrate transporter"/>
    <property type="match status" value="1"/>
</dbReference>
<evidence type="ECO:0000313" key="6">
    <source>
        <dbReference type="Proteomes" id="UP001497623"/>
    </source>
</evidence>
<dbReference type="Proteomes" id="UP001497623">
    <property type="component" value="Unassembled WGS sequence"/>
</dbReference>
<feature type="region of interest" description="Disordered" evidence="2">
    <location>
        <begin position="17"/>
        <end position="65"/>
    </location>
</feature>
<keyword evidence="6" id="KW-1185">Reference proteome</keyword>
<keyword evidence="3" id="KW-0472">Membrane</keyword>
<organism evidence="5 6">
    <name type="scientific">Meganyctiphanes norvegica</name>
    <name type="common">Northern krill</name>
    <name type="synonym">Thysanopoda norvegica</name>
    <dbReference type="NCBI Taxonomy" id="48144"/>
    <lineage>
        <taxon>Eukaryota</taxon>
        <taxon>Metazoa</taxon>
        <taxon>Ecdysozoa</taxon>
        <taxon>Arthropoda</taxon>
        <taxon>Crustacea</taxon>
        <taxon>Multicrustacea</taxon>
        <taxon>Malacostraca</taxon>
        <taxon>Eumalacostraca</taxon>
        <taxon>Eucarida</taxon>
        <taxon>Euphausiacea</taxon>
        <taxon>Euphausiidae</taxon>
        <taxon>Meganyctiphanes</taxon>
    </lineage>
</organism>
<protein>
    <recommendedName>
        <fullName evidence="4">Major facilitator superfamily (MFS) profile domain-containing protein</fullName>
    </recommendedName>
</protein>
<proteinExistence type="predicted"/>
<dbReference type="PANTHER" id="PTHR11360:SF286">
    <property type="entry name" value="GH22266P"/>
    <property type="match status" value="1"/>
</dbReference>
<feature type="transmembrane region" description="Helical" evidence="3">
    <location>
        <begin position="138"/>
        <end position="157"/>
    </location>
</feature>
<dbReference type="Pfam" id="PF07690">
    <property type="entry name" value="MFS_1"/>
    <property type="match status" value="1"/>
</dbReference>
<gene>
    <name evidence="5" type="ORF">MNOR_LOCUS11537</name>
</gene>
<reference evidence="5 6" key="1">
    <citation type="submission" date="2024-05" db="EMBL/GenBank/DDBJ databases">
        <authorList>
            <person name="Wallberg A."/>
        </authorList>
    </citation>
    <scope>NUCLEOTIDE SEQUENCE [LARGE SCALE GENOMIC DNA]</scope>
</reference>
<evidence type="ECO:0000256" key="2">
    <source>
        <dbReference type="SAM" id="MobiDB-lite"/>
    </source>
</evidence>
<keyword evidence="3" id="KW-0812">Transmembrane</keyword>
<feature type="transmembrane region" description="Helical" evidence="3">
    <location>
        <begin position="73"/>
        <end position="93"/>
    </location>
</feature>
<dbReference type="InterPro" id="IPR011701">
    <property type="entry name" value="MFS"/>
</dbReference>
<dbReference type="Gene3D" id="1.20.1250.20">
    <property type="entry name" value="MFS general substrate transporter like domains"/>
    <property type="match status" value="1"/>
</dbReference>
<comment type="subcellular location">
    <subcellularLocation>
        <location evidence="1">Membrane</location>
        <topology evidence="1">Multi-pass membrane protein</topology>
    </subcellularLocation>
</comment>
<dbReference type="GO" id="GO:0016020">
    <property type="term" value="C:membrane"/>
    <property type="evidence" value="ECO:0007669"/>
    <property type="project" value="UniProtKB-SubCell"/>
</dbReference>
<feature type="non-terminal residue" evidence="5">
    <location>
        <position position="302"/>
    </location>
</feature>
<feature type="transmembrane region" description="Helical" evidence="3">
    <location>
        <begin position="232"/>
        <end position="250"/>
    </location>
</feature>
<evidence type="ECO:0000313" key="5">
    <source>
        <dbReference type="EMBL" id="CAL4081345.1"/>
    </source>
</evidence>
<evidence type="ECO:0000256" key="1">
    <source>
        <dbReference type="ARBA" id="ARBA00004141"/>
    </source>
</evidence>
<dbReference type="GO" id="GO:0008028">
    <property type="term" value="F:monocarboxylic acid transmembrane transporter activity"/>
    <property type="evidence" value="ECO:0007669"/>
    <property type="project" value="TreeGrafter"/>
</dbReference>
<name>A0AAV2QEC5_MEGNR</name>
<keyword evidence="3" id="KW-1133">Transmembrane helix</keyword>
<feature type="compositionally biased region" description="Polar residues" evidence="2">
    <location>
        <begin position="17"/>
        <end position="28"/>
    </location>
</feature>